<dbReference type="Proteomes" id="UP000054408">
    <property type="component" value="Unassembled WGS sequence"/>
</dbReference>
<evidence type="ECO:0000313" key="4">
    <source>
        <dbReference type="EMBL" id="KNC49363.1"/>
    </source>
</evidence>
<dbReference type="GeneID" id="25564790"/>
<dbReference type="GO" id="GO:0055129">
    <property type="term" value="P:L-proline biosynthetic process"/>
    <property type="evidence" value="ECO:0007669"/>
    <property type="project" value="TreeGrafter"/>
</dbReference>
<keyword evidence="2" id="KW-0560">Oxidoreductase</keyword>
<name>A0A0L0DDG4_THETB</name>
<dbReference type="RefSeq" id="XP_013757788.1">
    <property type="nucleotide sequence ID" value="XM_013902334.1"/>
</dbReference>
<comment type="similarity">
    <text evidence="1">Belongs to the pyrroline-5-carboxylate reductase family.</text>
</comment>
<reference evidence="4 5" key="1">
    <citation type="submission" date="2010-05" db="EMBL/GenBank/DDBJ databases">
        <title>The Genome Sequence of Thecamonas trahens ATCC 50062.</title>
        <authorList>
            <consortium name="The Broad Institute Genome Sequencing Platform"/>
            <person name="Russ C."/>
            <person name="Cuomo C."/>
            <person name="Shea T."/>
            <person name="Young S.K."/>
            <person name="Zeng Q."/>
            <person name="Koehrsen M."/>
            <person name="Haas B."/>
            <person name="Borodovsky M."/>
            <person name="Guigo R."/>
            <person name="Alvarado L."/>
            <person name="Berlin A."/>
            <person name="Bochicchio J."/>
            <person name="Borenstein D."/>
            <person name="Chapman S."/>
            <person name="Chen Z."/>
            <person name="Freedman E."/>
            <person name="Gellesch M."/>
            <person name="Goldberg J."/>
            <person name="Griggs A."/>
            <person name="Gujja S."/>
            <person name="Heilman E."/>
            <person name="Heiman D."/>
            <person name="Hepburn T."/>
            <person name="Howarth C."/>
            <person name="Jen D."/>
            <person name="Larson L."/>
            <person name="Mehta T."/>
            <person name="Park D."/>
            <person name="Pearson M."/>
            <person name="Roberts A."/>
            <person name="Saif S."/>
            <person name="Shenoy N."/>
            <person name="Sisk P."/>
            <person name="Stolte C."/>
            <person name="Sykes S."/>
            <person name="Thomson T."/>
            <person name="Walk T."/>
            <person name="White J."/>
            <person name="Yandava C."/>
            <person name="Burger G."/>
            <person name="Gray M.W."/>
            <person name="Holland P.W.H."/>
            <person name="King N."/>
            <person name="Lang F.B.F."/>
            <person name="Roger A.J."/>
            <person name="Ruiz-Trillo I."/>
            <person name="Lander E."/>
            <person name="Nusbaum C."/>
        </authorList>
    </citation>
    <scope>NUCLEOTIDE SEQUENCE [LARGE SCALE GENOMIC DNA]</scope>
    <source>
        <strain evidence="4 5">ATCC 50062</strain>
    </source>
</reference>
<gene>
    <name evidence="4" type="ORF">AMSG_05361</name>
</gene>
<dbReference type="InterPro" id="IPR036291">
    <property type="entry name" value="NAD(P)-bd_dom_sf"/>
</dbReference>
<dbReference type="InterPro" id="IPR028939">
    <property type="entry name" value="P5C_Rdtase_cat_N"/>
</dbReference>
<organism evidence="4 5">
    <name type="scientific">Thecamonas trahens ATCC 50062</name>
    <dbReference type="NCBI Taxonomy" id="461836"/>
    <lineage>
        <taxon>Eukaryota</taxon>
        <taxon>Apusozoa</taxon>
        <taxon>Apusomonadida</taxon>
        <taxon>Apusomonadidae</taxon>
        <taxon>Thecamonas</taxon>
    </lineage>
</organism>
<dbReference type="EMBL" id="GL349455">
    <property type="protein sequence ID" value="KNC49363.1"/>
    <property type="molecule type" value="Genomic_DNA"/>
</dbReference>
<dbReference type="Gene3D" id="3.40.50.720">
    <property type="entry name" value="NAD(P)-binding Rossmann-like Domain"/>
    <property type="match status" value="1"/>
</dbReference>
<sequence>MADPLSSWTSFTSTMDSGLSWYSREGRLGRDGEVVDGSEAEELADRQKVAAHNALQLVCSLGLPASALPRSSTAGKIRSLRLARAGACVVQLVQIFMHFRYEAIKLANAVARESASERRGGGQGIGVTVARVLAWRPLRVAIIGSGAMAKAVVAALLDSGTIAAASSLLVVVREPDASRHASLARRDVTLTDDMHAAAKVAEVVVVAVPAAALGDLKERAAQVTWMPTTLAVSLAVGASLARVKKALRTSYAIRVAGSLPCLKPEEGDQIAGMEPGEQQGTIAWRELSVVMSSTVSQKARSSALADVLLARRGRRLDDYAMLDASSAVQLLADVNQVERRANASPALPISQSVLGDELLGRLLETLIAIAIDTYHIPTERLEELIENVDAPSATADLRTRTGTEPAQYR</sequence>
<dbReference type="SUPFAM" id="SSF51735">
    <property type="entry name" value="NAD(P)-binding Rossmann-fold domains"/>
    <property type="match status" value="1"/>
</dbReference>
<evidence type="ECO:0000259" key="3">
    <source>
        <dbReference type="Pfam" id="PF03807"/>
    </source>
</evidence>
<keyword evidence="5" id="KW-1185">Reference proteome</keyword>
<evidence type="ECO:0000313" key="5">
    <source>
        <dbReference type="Proteomes" id="UP000054408"/>
    </source>
</evidence>
<dbReference type="PANTHER" id="PTHR11645">
    <property type="entry name" value="PYRROLINE-5-CARBOXYLATE REDUCTASE"/>
    <property type="match status" value="1"/>
</dbReference>
<feature type="domain" description="Pyrroline-5-carboxylate reductase catalytic N-terminal" evidence="3">
    <location>
        <begin position="139"/>
        <end position="220"/>
    </location>
</feature>
<dbReference type="GO" id="GO:0004735">
    <property type="term" value="F:pyrroline-5-carboxylate reductase activity"/>
    <property type="evidence" value="ECO:0007669"/>
    <property type="project" value="TreeGrafter"/>
</dbReference>
<accession>A0A0L0DDG4</accession>
<dbReference type="AlphaFoldDB" id="A0A0L0DDG4"/>
<protein>
    <recommendedName>
        <fullName evidence="3">Pyrroline-5-carboxylate reductase catalytic N-terminal domain-containing protein</fullName>
    </recommendedName>
</protein>
<dbReference type="Pfam" id="PF03807">
    <property type="entry name" value="F420_oxidored"/>
    <property type="match status" value="1"/>
</dbReference>
<proteinExistence type="inferred from homology"/>
<evidence type="ECO:0000256" key="1">
    <source>
        <dbReference type="ARBA" id="ARBA00005525"/>
    </source>
</evidence>
<dbReference type="PANTHER" id="PTHR11645:SF0">
    <property type="entry name" value="PYRROLINE-5-CARBOXYLATE REDUCTASE 3"/>
    <property type="match status" value="1"/>
</dbReference>
<evidence type="ECO:0000256" key="2">
    <source>
        <dbReference type="ARBA" id="ARBA00023002"/>
    </source>
</evidence>